<dbReference type="GO" id="GO:0045505">
    <property type="term" value="F:dynein intermediate chain binding"/>
    <property type="evidence" value="ECO:0007669"/>
    <property type="project" value="InterPro"/>
</dbReference>
<evidence type="ECO:0000259" key="2">
    <source>
        <dbReference type="Pfam" id="PF12781"/>
    </source>
</evidence>
<sequence length="214" mass="24316">MYMTTRMINPDFSPELRAQVALINFTVTMAGLEQQLLSRVVMAERPELEEQRLRLVIFSTTRRLIEVLGTMKKTTRELKEKPSNASTAGERISIAFAEYRPVATRGALLYFLIVDMAAINVMYHLSLQQFLGLFDFSLAHSAPAPVAAKRIIMIIDFADFHVTSYVQQMLLLDKLLLLRALREDRTPLGVKEYVMDALGKRYADLRGARHSPPV</sequence>
<reference evidence="4" key="1">
    <citation type="journal article" date="2015" name="PLoS Genet.">
        <title>Genome Sequence and Transcriptome Analyses of Chrysochromulina tobin: Metabolic Tools for Enhanced Algal Fitness in the Prominent Order Prymnesiales (Haptophyceae).</title>
        <authorList>
            <person name="Hovde B.T."/>
            <person name="Deodato C.R."/>
            <person name="Hunsperger H.M."/>
            <person name="Ryken S.A."/>
            <person name="Yost W."/>
            <person name="Jha R.K."/>
            <person name="Patterson J."/>
            <person name="Monnat R.J. Jr."/>
            <person name="Barlow S.B."/>
            <person name="Starkenburg S.R."/>
            <person name="Cattolico R.A."/>
        </authorList>
    </citation>
    <scope>NUCLEOTIDE SEQUENCE</scope>
    <source>
        <strain evidence="4">CCMP291</strain>
    </source>
</reference>
<name>A0A0M0K2K9_9EUKA</name>
<keyword evidence="1" id="KW-1133">Transmembrane helix</keyword>
<gene>
    <name evidence="3" type="ORF">Ctob_016319</name>
</gene>
<feature type="transmembrane region" description="Helical" evidence="1">
    <location>
        <begin position="108"/>
        <end position="131"/>
    </location>
</feature>
<dbReference type="OrthoDB" id="10251809at2759"/>
<accession>A0A0M0K2K9</accession>
<dbReference type="InterPro" id="IPR026983">
    <property type="entry name" value="DHC"/>
</dbReference>
<evidence type="ECO:0000256" key="1">
    <source>
        <dbReference type="SAM" id="Phobius"/>
    </source>
</evidence>
<dbReference type="GO" id="GO:0030286">
    <property type="term" value="C:dynein complex"/>
    <property type="evidence" value="ECO:0007669"/>
    <property type="project" value="InterPro"/>
</dbReference>
<keyword evidence="1" id="KW-0812">Transmembrane</keyword>
<evidence type="ECO:0000313" key="4">
    <source>
        <dbReference type="Proteomes" id="UP000037460"/>
    </source>
</evidence>
<keyword evidence="1" id="KW-0472">Membrane</keyword>
<comment type="caution">
    <text evidence="3">The sequence shown here is derived from an EMBL/GenBank/DDBJ whole genome shotgun (WGS) entry which is preliminary data.</text>
</comment>
<organism evidence="3 4">
    <name type="scientific">Chrysochromulina tobinii</name>
    <dbReference type="NCBI Taxonomy" id="1460289"/>
    <lineage>
        <taxon>Eukaryota</taxon>
        <taxon>Haptista</taxon>
        <taxon>Haptophyta</taxon>
        <taxon>Prymnesiophyceae</taxon>
        <taxon>Prymnesiales</taxon>
        <taxon>Chrysochromulinaceae</taxon>
        <taxon>Chrysochromulina</taxon>
    </lineage>
</organism>
<dbReference type="Pfam" id="PF12781">
    <property type="entry name" value="AAA_9"/>
    <property type="match status" value="1"/>
</dbReference>
<dbReference type="Gene3D" id="1.10.8.1220">
    <property type="match status" value="1"/>
</dbReference>
<dbReference type="InterPro" id="IPR035706">
    <property type="entry name" value="AAA_9"/>
</dbReference>
<proteinExistence type="predicted"/>
<dbReference type="EMBL" id="JWZX01001616">
    <property type="protein sequence ID" value="KOO33040.1"/>
    <property type="molecule type" value="Genomic_DNA"/>
</dbReference>
<dbReference type="AlphaFoldDB" id="A0A0M0K2K9"/>
<protein>
    <submittedName>
        <fullName evidence="3">Dynein heavy chain axonemal</fullName>
    </submittedName>
</protein>
<dbReference type="Proteomes" id="UP000037460">
    <property type="component" value="Unassembled WGS sequence"/>
</dbReference>
<dbReference type="PANTHER" id="PTHR22878:SF63">
    <property type="entry name" value="DYNEIN AXONEMAL HEAVY CHAIN 10"/>
    <property type="match status" value="1"/>
</dbReference>
<dbReference type="GO" id="GO:0051959">
    <property type="term" value="F:dynein light intermediate chain binding"/>
    <property type="evidence" value="ECO:0007669"/>
    <property type="project" value="InterPro"/>
</dbReference>
<feature type="domain" description="Dynein heavy chain ATP-binding dynein motor region" evidence="2">
    <location>
        <begin position="1"/>
        <end position="57"/>
    </location>
</feature>
<keyword evidence="4" id="KW-1185">Reference proteome</keyword>
<dbReference type="PANTHER" id="PTHR22878">
    <property type="entry name" value="DYNEIN HEAVY CHAIN 6, AXONEMAL-LIKE-RELATED"/>
    <property type="match status" value="1"/>
</dbReference>
<dbReference type="Gene3D" id="3.40.50.300">
    <property type="entry name" value="P-loop containing nucleotide triphosphate hydrolases"/>
    <property type="match status" value="1"/>
</dbReference>
<evidence type="ECO:0000313" key="3">
    <source>
        <dbReference type="EMBL" id="KOO33040.1"/>
    </source>
</evidence>
<dbReference type="GO" id="GO:0007018">
    <property type="term" value="P:microtubule-based movement"/>
    <property type="evidence" value="ECO:0007669"/>
    <property type="project" value="InterPro"/>
</dbReference>
<dbReference type="InterPro" id="IPR027417">
    <property type="entry name" value="P-loop_NTPase"/>
</dbReference>